<keyword evidence="1" id="KW-0489">Methyltransferase</keyword>
<keyword evidence="2" id="KW-1185">Reference proteome</keyword>
<sequence>MFPNDQAQPSRIEQLMKQLLCEKATLPKLLPAQTVVELVPPPIVLLHLCSSSNTYTYPLLYMHYLLVSTLSTRTLGLVKDEVILTSDEMRARRGTFLWKMRRWSASGMVSFDAWQAKVKSISSPHGFDFSMVKRITKMSKKVSTDILYGVVKVSGGHTIQAGPSLNITWP</sequence>
<gene>
    <name evidence="1" type="ORF">STAS_19353</name>
</gene>
<dbReference type="EMBL" id="BKCP01006393">
    <property type="protein sequence ID" value="GER42558.1"/>
    <property type="molecule type" value="Genomic_DNA"/>
</dbReference>
<protein>
    <submittedName>
        <fullName evidence="1">Release factor glutamine methyltransferase</fullName>
    </submittedName>
</protein>
<dbReference type="GO" id="GO:0008168">
    <property type="term" value="F:methyltransferase activity"/>
    <property type="evidence" value="ECO:0007669"/>
    <property type="project" value="UniProtKB-KW"/>
</dbReference>
<evidence type="ECO:0000313" key="2">
    <source>
        <dbReference type="Proteomes" id="UP000325081"/>
    </source>
</evidence>
<dbReference type="AlphaFoldDB" id="A0A5A7QC34"/>
<reference evidence="2" key="1">
    <citation type="journal article" date="2019" name="Curr. Biol.">
        <title>Genome Sequence of Striga asiatica Provides Insight into the Evolution of Plant Parasitism.</title>
        <authorList>
            <person name="Yoshida S."/>
            <person name="Kim S."/>
            <person name="Wafula E.K."/>
            <person name="Tanskanen J."/>
            <person name="Kim Y.M."/>
            <person name="Honaas L."/>
            <person name="Yang Z."/>
            <person name="Spallek T."/>
            <person name="Conn C.E."/>
            <person name="Ichihashi Y."/>
            <person name="Cheong K."/>
            <person name="Cui S."/>
            <person name="Der J.P."/>
            <person name="Gundlach H."/>
            <person name="Jiao Y."/>
            <person name="Hori C."/>
            <person name="Ishida J.K."/>
            <person name="Kasahara H."/>
            <person name="Kiba T."/>
            <person name="Kim M.S."/>
            <person name="Koo N."/>
            <person name="Laohavisit A."/>
            <person name="Lee Y.H."/>
            <person name="Lumba S."/>
            <person name="McCourt P."/>
            <person name="Mortimer J.C."/>
            <person name="Mutuku J.M."/>
            <person name="Nomura T."/>
            <person name="Sasaki-Sekimoto Y."/>
            <person name="Seto Y."/>
            <person name="Wang Y."/>
            <person name="Wakatake T."/>
            <person name="Sakakibara H."/>
            <person name="Demura T."/>
            <person name="Yamaguchi S."/>
            <person name="Yoneyama K."/>
            <person name="Manabe R.I."/>
            <person name="Nelson D.C."/>
            <person name="Schulman A.H."/>
            <person name="Timko M.P."/>
            <person name="dePamphilis C.W."/>
            <person name="Choi D."/>
            <person name="Shirasu K."/>
        </authorList>
    </citation>
    <scope>NUCLEOTIDE SEQUENCE [LARGE SCALE GENOMIC DNA]</scope>
    <source>
        <strain evidence="2">cv. UVA1</strain>
    </source>
</reference>
<name>A0A5A7QC34_STRAF</name>
<comment type="caution">
    <text evidence="1">The sequence shown here is derived from an EMBL/GenBank/DDBJ whole genome shotgun (WGS) entry which is preliminary data.</text>
</comment>
<proteinExistence type="predicted"/>
<dbReference type="Proteomes" id="UP000325081">
    <property type="component" value="Unassembled WGS sequence"/>
</dbReference>
<organism evidence="1 2">
    <name type="scientific">Striga asiatica</name>
    <name type="common">Asiatic witchweed</name>
    <name type="synonym">Buchnera asiatica</name>
    <dbReference type="NCBI Taxonomy" id="4170"/>
    <lineage>
        <taxon>Eukaryota</taxon>
        <taxon>Viridiplantae</taxon>
        <taxon>Streptophyta</taxon>
        <taxon>Embryophyta</taxon>
        <taxon>Tracheophyta</taxon>
        <taxon>Spermatophyta</taxon>
        <taxon>Magnoliopsida</taxon>
        <taxon>eudicotyledons</taxon>
        <taxon>Gunneridae</taxon>
        <taxon>Pentapetalae</taxon>
        <taxon>asterids</taxon>
        <taxon>lamiids</taxon>
        <taxon>Lamiales</taxon>
        <taxon>Orobanchaceae</taxon>
        <taxon>Buchnereae</taxon>
        <taxon>Striga</taxon>
    </lineage>
</organism>
<accession>A0A5A7QC34</accession>
<evidence type="ECO:0000313" key="1">
    <source>
        <dbReference type="EMBL" id="GER42558.1"/>
    </source>
</evidence>
<feature type="non-terminal residue" evidence="1">
    <location>
        <position position="170"/>
    </location>
</feature>
<dbReference type="GO" id="GO:0032259">
    <property type="term" value="P:methylation"/>
    <property type="evidence" value="ECO:0007669"/>
    <property type="project" value="UniProtKB-KW"/>
</dbReference>
<keyword evidence="1" id="KW-0808">Transferase</keyword>